<comment type="caution">
    <text evidence="6">The sequence shown here is derived from an EMBL/GenBank/DDBJ whole genome shotgun (WGS) entry which is preliminary data.</text>
</comment>
<dbReference type="GO" id="GO:0005634">
    <property type="term" value="C:nucleus"/>
    <property type="evidence" value="ECO:0007669"/>
    <property type="project" value="UniProtKB-SubCell"/>
</dbReference>
<evidence type="ECO:0000256" key="2">
    <source>
        <dbReference type="ARBA" id="ARBA00023125"/>
    </source>
</evidence>
<organism evidence="6 7">
    <name type="scientific">Cyclotella atomus</name>
    <dbReference type="NCBI Taxonomy" id="382360"/>
    <lineage>
        <taxon>Eukaryota</taxon>
        <taxon>Sar</taxon>
        <taxon>Stramenopiles</taxon>
        <taxon>Ochrophyta</taxon>
        <taxon>Bacillariophyta</taxon>
        <taxon>Coscinodiscophyceae</taxon>
        <taxon>Thalassiosirophycidae</taxon>
        <taxon>Stephanodiscales</taxon>
        <taxon>Stephanodiscaceae</taxon>
        <taxon>Cyclotella</taxon>
    </lineage>
</organism>
<protein>
    <recommendedName>
        <fullName evidence="5">HSF-type DNA-binding domain-containing protein</fullName>
    </recommendedName>
</protein>
<dbReference type="InterPro" id="IPR036390">
    <property type="entry name" value="WH_DNA-bd_sf"/>
</dbReference>
<keyword evidence="2" id="KW-0238">DNA-binding</keyword>
<gene>
    <name evidence="6" type="ORF">ACHAWO_012142</name>
</gene>
<dbReference type="PRINTS" id="PR00056">
    <property type="entry name" value="HSFDOMAIN"/>
</dbReference>
<evidence type="ECO:0000256" key="4">
    <source>
        <dbReference type="RuleBase" id="RU004020"/>
    </source>
</evidence>
<dbReference type="AlphaFoldDB" id="A0ABD3NTP9"/>
<dbReference type="Gene3D" id="1.10.10.10">
    <property type="entry name" value="Winged helix-like DNA-binding domain superfamily/Winged helix DNA-binding domain"/>
    <property type="match status" value="1"/>
</dbReference>
<dbReference type="Proteomes" id="UP001530400">
    <property type="component" value="Unassembled WGS sequence"/>
</dbReference>
<keyword evidence="7" id="KW-1185">Reference proteome</keyword>
<sequence length="180" mass="20559">MSFAENLYVILADKHLDNIIMWLPSGKSFCILDKERFTKKVLPTYFREVKFESFSRRINRWGFRKMYTTGLKQVTYAHDPFQKDRIDLLKKMNGKPGQAASSEAPGNADADAAKFEAAVTEQVALEKTLLPHPAAAVAQKQERENVQMPVEKRFDPFNQGAMNRTFASTGGCQRRYFQGQ</sequence>
<feature type="domain" description="HSF-type DNA-binding" evidence="5">
    <location>
        <begin position="3"/>
        <end position="95"/>
    </location>
</feature>
<name>A0ABD3NTP9_9STRA</name>
<dbReference type="InterPro" id="IPR000232">
    <property type="entry name" value="HSF_DNA-bd"/>
</dbReference>
<dbReference type="SUPFAM" id="SSF46785">
    <property type="entry name" value="Winged helix' DNA-binding domain"/>
    <property type="match status" value="1"/>
</dbReference>
<dbReference type="InterPro" id="IPR036388">
    <property type="entry name" value="WH-like_DNA-bd_sf"/>
</dbReference>
<evidence type="ECO:0000313" key="7">
    <source>
        <dbReference type="Proteomes" id="UP001530400"/>
    </source>
</evidence>
<dbReference type="GO" id="GO:0003677">
    <property type="term" value="F:DNA binding"/>
    <property type="evidence" value="ECO:0007669"/>
    <property type="project" value="UniProtKB-KW"/>
</dbReference>
<comment type="similarity">
    <text evidence="4">Belongs to the HSF family.</text>
</comment>
<keyword evidence="3" id="KW-0539">Nucleus</keyword>
<dbReference type="PANTHER" id="PTHR10015:SF206">
    <property type="entry name" value="HSF-TYPE DNA-BINDING DOMAIN-CONTAINING PROTEIN"/>
    <property type="match status" value="1"/>
</dbReference>
<comment type="subcellular location">
    <subcellularLocation>
        <location evidence="1">Nucleus</location>
    </subcellularLocation>
</comment>
<evidence type="ECO:0000313" key="6">
    <source>
        <dbReference type="EMBL" id="KAL3778803.1"/>
    </source>
</evidence>
<dbReference type="Pfam" id="PF00447">
    <property type="entry name" value="HSF_DNA-bind"/>
    <property type="match status" value="1"/>
</dbReference>
<dbReference type="FunFam" id="1.10.10.10:FF:000479">
    <property type="entry name" value="Predicted protein"/>
    <property type="match status" value="1"/>
</dbReference>
<dbReference type="PANTHER" id="PTHR10015">
    <property type="entry name" value="HEAT SHOCK TRANSCRIPTION FACTOR"/>
    <property type="match status" value="1"/>
</dbReference>
<evidence type="ECO:0000259" key="5">
    <source>
        <dbReference type="SMART" id="SM00415"/>
    </source>
</evidence>
<evidence type="ECO:0000256" key="3">
    <source>
        <dbReference type="ARBA" id="ARBA00023242"/>
    </source>
</evidence>
<dbReference type="EMBL" id="JALLPJ020000969">
    <property type="protein sequence ID" value="KAL3778803.1"/>
    <property type="molecule type" value="Genomic_DNA"/>
</dbReference>
<proteinExistence type="inferred from homology"/>
<dbReference type="SMART" id="SM00415">
    <property type="entry name" value="HSF"/>
    <property type="match status" value="1"/>
</dbReference>
<reference evidence="6 7" key="1">
    <citation type="submission" date="2024-10" db="EMBL/GenBank/DDBJ databases">
        <title>Updated reference genomes for cyclostephanoid diatoms.</title>
        <authorList>
            <person name="Roberts W.R."/>
            <person name="Alverson A.J."/>
        </authorList>
    </citation>
    <scope>NUCLEOTIDE SEQUENCE [LARGE SCALE GENOMIC DNA]</scope>
    <source>
        <strain evidence="6 7">AJA010-31</strain>
    </source>
</reference>
<evidence type="ECO:0000256" key="1">
    <source>
        <dbReference type="ARBA" id="ARBA00004123"/>
    </source>
</evidence>
<accession>A0ABD3NTP9</accession>